<dbReference type="Proteomes" id="UP000654304">
    <property type="component" value="Unassembled WGS sequence"/>
</dbReference>
<dbReference type="InterPro" id="IPR000962">
    <property type="entry name" value="Znf_DskA_TraR"/>
</dbReference>
<evidence type="ECO:0000313" key="8">
    <source>
        <dbReference type="Proteomes" id="UP000654304"/>
    </source>
</evidence>
<name>A0ABR7A7W6_9BURK</name>
<keyword evidence="8" id="KW-1185">Reference proteome</keyword>
<evidence type="ECO:0000256" key="3">
    <source>
        <dbReference type="ARBA" id="ARBA00022833"/>
    </source>
</evidence>
<dbReference type="PANTHER" id="PTHR33823:SF4">
    <property type="entry name" value="GENERAL STRESS PROTEIN 16O"/>
    <property type="match status" value="1"/>
</dbReference>
<feature type="coiled-coil region" evidence="5">
    <location>
        <begin position="1"/>
        <end position="28"/>
    </location>
</feature>
<dbReference type="RefSeq" id="WP_186904573.1">
    <property type="nucleotide sequence ID" value="NZ_JACOGD010000008.1"/>
</dbReference>
<dbReference type="Pfam" id="PF01258">
    <property type="entry name" value="zf-dskA_traR"/>
    <property type="match status" value="1"/>
</dbReference>
<evidence type="ECO:0000259" key="6">
    <source>
        <dbReference type="Pfam" id="PF01258"/>
    </source>
</evidence>
<accession>A0ABR7A7W6</accession>
<dbReference type="Gene3D" id="1.20.120.910">
    <property type="entry name" value="DksA, coiled-coil domain"/>
    <property type="match status" value="1"/>
</dbReference>
<feature type="domain" description="Zinc finger DksA/TraR C4-type" evidence="6">
    <location>
        <begin position="81"/>
        <end position="111"/>
    </location>
</feature>
<comment type="caution">
    <text evidence="7">The sequence shown here is derived from an EMBL/GenBank/DDBJ whole genome shotgun (WGS) entry which is preliminary data.</text>
</comment>
<reference evidence="7 8" key="1">
    <citation type="submission" date="2020-08" db="EMBL/GenBank/DDBJ databases">
        <title>Novel species isolated from subtropical streams in China.</title>
        <authorList>
            <person name="Lu H."/>
        </authorList>
    </citation>
    <scope>NUCLEOTIDE SEQUENCE [LARGE SCALE GENOMIC DNA]</scope>
    <source>
        <strain evidence="7 8">CY22W</strain>
    </source>
</reference>
<evidence type="ECO:0000313" key="7">
    <source>
        <dbReference type="EMBL" id="MBC3932969.1"/>
    </source>
</evidence>
<evidence type="ECO:0000256" key="1">
    <source>
        <dbReference type="ARBA" id="ARBA00022723"/>
    </source>
</evidence>
<evidence type="ECO:0000256" key="4">
    <source>
        <dbReference type="PROSITE-ProRule" id="PRU00510"/>
    </source>
</evidence>
<dbReference type="SUPFAM" id="SSF57716">
    <property type="entry name" value="Glucocorticoid receptor-like (DNA-binding domain)"/>
    <property type="match status" value="1"/>
</dbReference>
<keyword evidence="5" id="KW-0175">Coiled coil</keyword>
<sequence length="125" mass="13848">MSLSSSQIESLKQKLDALKLRIQQDLRQHNPATHSLAAEAGDSATGDTLNHEAMSQYLHQHAEWEALQRAQARLSENIADVCKECGAAIPFARLEAEPTAERCIHCQGALEADEKRLHLHTHSSM</sequence>
<evidence type="ECO:0000256" key="2">
    <source>
        <dbReference type="ARBA" id="ARBA00022771"/>
    </source>
</evidence>
<dbReference type="PANTHER" id="PTHR33823">
    <property type="entry name" value="RNA POLYMERASE-BINDING TRANSCRIPTION FACTOR DKSA-RELATED"/>
    <property type="match status" value="1"/>
</dbReference>
<keyword evidence="1" id="KW-0479">Metal-binding</keyword>
<keyword evidence="3" id="KW-0862">Zinc</keyword>
<organism evidence="7 8">
    <name type="scientific">Undibacterium curvum</name>
    <dbReference type="NCBI Taxonomy" id="2762294"/>
    <lineage>
        <taxon>Bacteria</taxon>
        <taxon>Pseudomonadati</taxon>
        <taxon>Pseudomonadota</taxon>
        <taxon>Betaproteobacteria</taxon>
        <taxon>Burkholderiales</taxon>
        <taxon>Oxalobacteraceae</taxon>
        <taxon>Undibacterium</taxon>
    </lineage>
</organism>
<dbReference type="EMBL" id="JACOGD010000008">
    <property type="protein sequence ID" value="MBC3932969.1"/>
    <property type="molecule type" value="Genomic_DNA"/>
</dbReference>
<proteinExistence type="predicted"/>
<dbReference type="PROSITE" id="PS51128">
    <property type="entry name" value="ZF_DKSA_2"/>
    <property type="match status" value="1"/>
</dbReference>
<feature type="zinc finger region" description="dksA C4-type" evidence="4">
    <location>
        <begin position="82"/>
        <end position="106"/>
    </location>
</feature>
<keyword evidence="2" id="KW-0863">Zinc-finger</keyword>
<evidence type="ECO:0000256" key="5">
    <source>
        <dbReference type="SAM" id="Coils"/>
    </source>
</evidence>
<gene>
    <name evidence="7" type="ORF">H8K43_14925</name>
</gene>
<protein>
    <submittedName>
        <fullName evidence="7">TraR/DksA family transcriptional regulator</fullName>
    </submittedName>
</protein>